<organism evidence="1 2">
    <name type="scientific">Achromobacter pulmonis</name>
    <dbReference type="NCBI Taxonomy" id="1389932"/>
    <lineage>
        <taxon>Bacteria</taxon>
        <taxon>Pseudomonadati</taxon>
        <taxon>Pseudomonadota</taxon>
        <taxon>Betaproteobacteria</taxon>
        <taxon>Burkholderiales</taxon>
        <taxon>Alcaligenaceae</taxon>
        <taxon>Achromobacter</taxon>
    </lineage>
</organism>
<sequence length="116" mass="12064">MPFIHQQARTADFILSEANGQRSRENAILAATLVPLAAGQLLTLGDDGKYVAYAGPGADPDEPITADAVLYGNVPASDEDQQVVVIAREAELVGDLLVGLDAPARVALEAAGIIVR</sequence>
<dbReference type="AlphaFoldDB" id="A0A2N8KDN8"/>
<reference evidence="1 2" key="1">
    <citation type="submission" date="2018-01" db="EMBL/GenBank/DDBJ databases">
        <title>The draft genome of an aniline degradation strain ANB-1.</title>
        <authorList>
            <person name="Zhang L."/>
            <person name="Jiang J."/>
        </authorList>
    </citation>
    <scope>NUCLEOTIDE SEQUENCE [LARGE SCALE GENOMIC DNA]</scope>
    <source>
        <strain evidence="1 2">ANB-1</strain>
    </source>
</reference>
<dbReference type="RefSeq" id="WP_102774653.1">
    <property type="nucleotide sequence ID" value="NZ_POQS01000006.1"/>
</dbReference>
<evidence type="ECO:0000313" key="1">
    <source>
        <dbReference type="EMBL" id="PND31559.1"/>
    </source>
</evidence>
<proteinExistence type="predicted"/>
<keyword evidence="2" id="KW-1185">Reference proteome</keyword>
<protein>
    <submittedName>
        <fullName evidence="1">Head decoration protein</fullName>
    </submittedName>
</protein>
<name>A0A2N8KDN8_9BURK</name>
<gene>
    <name evidence="1" type="ORF">C1I89_22225</name>
</gene>
<comment type="caution">
    <text evidence="1">The sequence shown here is derived from an EMBL/GenBank/DDBJ whole genome shotgun (WGS) entry which is preliminary data.</text>
</comment>
<dbReference type="EMBL" id="POQS01000006">
    <property type="protein sequence ID" value="PND31559.1"/>
    <property type="molecule type" value="Genomic_DNA"/>
</dbReference>
<evidence type="ECO:0000313" key="2">
    <source>
        <dbReference type="Proteomes" id="UP000235994"/>
    </source>
</evidence>
<accession>A0A2N8KDN8</accession>
<dbReference type="Proteomes" id="UP000235994">
    <property type="component" value="Unassembled WGS sequence"/>
</dbReference>
<dbReference type="Pfam" id="PF02924">
    <property type="entry name" value="HDPD"/>
    <property type="match status" value="1"/>
</dbReference>
<dbReference type="InterPro" id="IPR004195">
    <property type="entry name" value="Head_decoration_D"/>
</dbReference>